<dbReference type="PANTHER" id="PTHR43178:SF5">
    <property type="entry name" value="LIPOAMIDE ACYLTRANSFERASE COMPONENT OF BRANCHED-CHAIN ALPHA-KETO ACID DEHYDROGENASE COMPLEX, MITOCHONDRIAL"/>
    <property type="match status" value="1"/>
</dbReference>
<dbReference type="Gene3D" id="2.40.50.100">
    <property type="match status" value="1"/>
</dbReference>
<dbReference type="InterPro" id="IPR050743">
    <property type="entry name" value="2-oxoacid_DH_E2_comp"/>
</dbReference>
<sequence>MRRNGPISPARTGWAARLHRSWKLEGAKQMAHFTIKLPDVGEGVAEAELVEWHVKVGDVVREDDLLAAVMTDKATVEIPSSRAGKVIAINGEVGEKIAVGSELVRLEIEGGSPEEKAEEKPVPAAAEATKPQPAQAPQTPVLLQTPVPPKPAAPKREAAGSAFSGAGPVRQEGEKPLATPSVRLRARDGGVDLRRVRGTGPAGRITHDDLDLYFQQESGAAPALSGYATDTSVNEIKVIGLRRKIAERMAEAKRHIPHITIVEEVDVTQLEELRNGLNNEKKEGRPRLTLLPFIIRAIVKAVKEQPGLNAHFDDEADIIRQFGGVHVGIATQTPNGLIVPVVRHAESMSVFAAASELSRVTDAARNGTAKREELTGSTITITSLGPLGAIATTPIINRPEVAIVGINKMAVRPMWDGVQFVPRKMMNLSCSFDHRVIDGWDAAVFVQKLKSLLEAPAMIFVEG</sequence>
<evidence type="ECO:0000259" key="13">
    <source>
        <dbReference type="PROSITE" id="PS51826"/>
    </source>
</evidence>
<evidence type="ECO:0000256" key="9">
    <source>
        <dbReference type="ARBA" id="ARBA00052761"/>
    </source>
</evidence>
<feature type="compositionally biased region" description="Basic and acidic residues" evidence="11">
    <location>
        <begin position="110"/>
        <end position="121"/>
    </location>
</feature>
<keyword evidence="8 10" id="KW-0012">Acyltransferase</keyword>
<dbReference type="EMBL" id="ACQA01000002">
    <property type="protein sequence ID" value="EEQ93485.1"/>
    <property type="molecule type" value="Genomic_DNA"/>
</dbReference>
<organism evidence="14 15">
    <name type="scientific">Brucella intermedia LMG 3301</name>
    <dbReference type="NCBI Taxonomy" id="641118"/>
    <lineage>
        <taxon>Bacteria</taxon>
        <taxon>Pseudomonadati</taxon>
        <taxon>Pseudomonadota</taxon>
        <taxon>Alphaproteobacteria</taxon>
        <taxon>Hyphomicrobiales</taxon>
        <taxon>Brucellaceae</taxon>
        <taxon>Brucella/Ochrobactrum group</taxon>
        <taxon>Brucella</taxon>
    </lineage>
</organism>
<dbReference type="Pfam" id="PF00364">
    <property type="entry name" value="Biotin_lipoyl"/>
    <property type="match status" value="1"/>
</dbReference>
<evidence type="ECO:0000256" key="5">
    <source>
        <dbReference type="ARBA" id="ARBA00011666"/>
    </source>
</evidence>
<dbReference type="CDD" id="cd06849">
    <property type="entry name" value="lipoyl_domain"/>
    <property type="match status" value="1"/>
</dbReference>
<comment type="caution">
    <text evidence="14">The sequence shown here is derived from an EMBL/GenBank/DDBJ whole genome shotgun (WGS) entry which is preliminary data.</text>
</comment>
<dbReference type="FunFam" id="3.30.559.10:FF:000007">
    <property type="entry name" value="Dihydrolipoamide acetyltransferase component of pyruvate dehydrogenase complex"/>
    <property type="match status" value="1"/>
</dbReference>
<dbReference type="SUPFAM" id="SSF47005">
    <property type="entry name" value="Peripheral subunit-binding domain of 2-oxo acid dehydrogenase complex"/>
    <property type="match status" value="1"/>
</dbReference>
<evidence type="ECO:0000256" key="10">
    <source>
        <dbReference type="RuleBase" id="RU003423"/>
    </source>
</evidence>
<dbReference type="HOGENOM" id="CLU_016733_10_0_5"/>
<evidence type="ECO:0000313" key="14">
    <source>
        <dbReference type="EMBL" id="EEQ93485.1"/>
    </source>
</evidence>
<dbReference type="PROSITE" id="PS00189">
    <property type="entry name" value="LIPOYL"/>
    <property type="match status" value="1"/>
</dbReference>
<dbReference type="GO" id="GO:0005737">
    <property type="term" value="C:cytoplasm"/>
    <property type="evidence" value="ECO:0007669"/>
    <property type="project" value="TreeGrafter"/>
</dbReference>
<dbReference type="InterPro" id="IPR001078">
    <property type="entry name" value="2-oxoacid_DH_actylTfrase"/>
</dbReference>
<proteinExistence type="inferred from homology"/>
<evidence type="ECO:0000256" key="3">
    <source>
        <dbReference type="ARBA" id="ARBA00005145"/>
    </source>
</evidence>
<name>C4WQI1_9HYPH</name>
<evidence type="ECO:0000256" key="7">
    <source>
        <dbReference type="ARBA" id="ARBA00022823"/>
    </source>
</evidence>
<dbReference type="PROSITE" id="PS50968">
    <property type="entry name" value="BIOTINYL_LIPOYL"/>
    <property type="match status" value="1"/>
</dbReference>
<dbReference type="Pfam" id="PF00198">
    <property type="entry name" value="2-oxoacid_dh"/>
    <property type="match status" value="1"/>
</dbReference>
<feature type="compositionally biased region" description="Low complexity" evidence="11">
    <location>
        <begin position="122"/>
        <end position="140"/>
    </location>
</feature>
<evidence type="ECO:0000313" key="15">
    <source>
        <dbReference type="Proteomes" id="UP000004386"/>
    </source>
</evidence>
<comment type="pathway">
    <text evidence="3">Amino-acid degradation; L-lysine degradation via saccharopine pathway; glutaryl-CoA from L-lysine: step 6/6.</text>
</comment>
<comment type="similarity">
    <text evidence="4 10">Belongs to the 2-oxoacid dehydrogenase family.</text>
</comment>
<dbReference type="InterPro" id="IPR011053">
    <property type="entry name" value="Single_hybrid_motif"/>
</dbReference>
<dbReference type="PROSITE" id="PS51826">
    <property type="entry name" value="PSBD"/>
    <property type="match status" value="1"/>
</dbReference>
<dbReference type="GO" id="GO:0031405">
    <property type="term" value="F:lipoic acid binding"/>
    <property type="evidence" value="ECO:0007669"/>
    <property type="project" value="TreeGrafter"/>
</dbReference>
<evidence type="ECO:0000256" key="2">
    <source>
        <dbReference type="ARBA" id="ARBA00004052"/>
    </source>
</evidence>
<evidence type="ECO:0000256" key="1">
    <source>
        <dbReference type="ARBA" id="ARBA00001938"/>
    </source>
</evidence>
<feature type="domain" description="Peripheral subunit-binding (PSBD)" evidence="13">
    <location>
        <begin position="177"/>
        <end position="214"/>
    </location>
</feature>
<comment type="subunit">
    <text evidence="5">Forms a 24-polypeptide structural core with octahedral symmetry. Part of the 2-oxoglutarate dehydrogenase (OGDH) complex composed of E1 (2-oxoglutarate dehydrogenase), E2 (dihydrolipoamide succinyltransferase) and E3 (dihydrolipoamide dehydrogenase); the complex contains multiple copies of the three enzymatic components (E1, E2 and E3).</text>
</comment>
<evidence type="ECO:0000256" key="8">
    <source>
        <dbReference type="ARBA" id="ARBA00023315"/>
    </source>
</evidence>
<dbReference type="Pfam" id="PF02817">
    <property type="entry name" value="E3_binding"/>
    <property type="match status" value="1"/>
</dbReference>
<dbReference type="Gene3D" id="4.10.320.10">
    <property type="entry name" value="E3-binding domain"/>
    <property type="match status" value="1"/>
</dbReference>
<dbReference type="GO" id="GO:0016407">
    <property type="term" value="F:acetyltransferase activity"/>
    <property type="evidence" value="ECO:0007669"/>
    <property type="project" value="TreeGrafter"/>
</dbReference>
<evidence type="ECO:0000259" key="12">
    <source>
        <dbReference type="PROSITE" id="PS50968"/>
    </source>
</evidence>
<keyword evidence="6 10" id="KW-0808">Transferase</keyword>
<dbReference type="GO" id="GO:0004149">
    <property type="term" value="F:dihydrolipoyllysine-residue succinyltransferase activity"/>
    <property type="evidence" value="ECO:0007669"/>
    <property type="project" value="UniProtKB-EC"/>
</dbReference>
<accession>C4WQI1</accession>
<dbReference type="PANTHER" id="PTHR43178">
    <property type="entry name" value="DIHYDROLIPOAMIDE ACETYLTRANSFERASE COMPONENT OF PYRUVATE DEHYDROGENASE COMPLEX"/>
    <property type="match status" value="1"/>
</dbReference>
<evidence type="ECO:0000256" key="4">
    <source>
        <dbReference type="ARBA" id="ARBA00007317"/>
    </source>
</evidence>
<evidence type="ECO:0000256" key="11">
    <source>
        <dbReference type="SAM" id="MobiDB-lite"/>
    </source>
</evidence>
<reference evidence="14 15" key="1">
    <citation type="submission" date="2009-05" db="EMBL/GenBank/DDBJ databases">
        <authorList>
            <person name="Setubal J.C."/>
            <person name="Boyle S."/>
            <person name="Crasta O.R."/>
            <person name="Gillespie J.J."/>
            <person name="Kenyon R.W."/>
            <person name="Lu J."/>
            <person name="Mane S."/>
            <person name="Nagrani S."/>
            <person name="Shallom J.M."/>
            <person name="Shallom S."/>
            <person name="Shukla M."/>
            <person name="Snyder E.E."/>
            <person name="Sobral B.W."/>
            <person name="Wattam A.R."/>
            <person name="Will R."/>
            <person name="Williams K."/>
            <person name="Yoo H."/>
            <person name="Munk C."/>
            <person name="Tapia R."/>
            <person name="Green L."/>
            <person name="Rogers Y."/>
            <person name="Detter J.C."/>
            <person name="Bruce D."/>
            <person name="Brettin T.S."/>
            <person name="Tsolis R."/>
        </authorList>
    </citation>
    <scope>NUCLEOTIDE SEQUENCE [LARGE SCALE GENOMIC DNA]</scope>
    <source>
        <strain evidence="14 15">LMG 3301</strain>
    </source>
</reference>
<dbReference type="Proteomes" id="UP000004386">
    <property type="component" value="Unassembled WGS sequence"/>
</dbReference>
<dbReference type="InterPro" id="IPR003016">
    <property type="entry name" value="2-oxoA_DH_lipoyl-BS"/>
</dbReference>
<dbReference type="InterPro" id="IPR000089">
    <property type="entry name" value="Biotin_lipoyl"/>
</dbReference>
<comment type="cofactor">
    <cofactor evidence="1 10">
        <name>(R)-lipoate</name>
        <dbReference type="ChEBI" id="CHEBI:83088"/>
    </cofactor>
</comment>
<gene>
    <name evidence="14" type="ORF">OINT_2000638</name>
</gene>
<dbReference type="InterPro" id="IPR023213">
    <property type="entry name" value="CAT-like_dom_sf"/>
</dbReference>
<feature type="domain" description="Lipoyl-binding" evidence="12">
    <location>
        <begin position="32"/>
        <end position="107"/>
    </location>
</feature>
<comment type="function">
    <text evidence="2">E2 component of the 2-oxoglutarate dehydrogenase (OGDH) complex which catalyzes the second step in the conversion of 2-oxoglutarate to succinyl-CoA and CO(2).</text>
</comment>
<comment type="catalytic activity">
    <reaction evidence="9">
        <text>N(6)-[(R)-dihydrolipoyl]-L-lysyl-[protein] + succinyl-CoA = N(6)-[(R)-S(8)-succinyldihydrolipoyl]-L-lysyl-[protein] + CoA</text>
        <dbReference type="Rhea" id="RHEA:15213"/>
        <dbReference type="Rhea" id="RHEA-COMP:10475"/>
        <dbReference type="Rhea" id="RHEA-COMP:20092"/>
        <dbReference type="ChEBI" id="CHEBI:57287"/>
        <dbReference type="ChEBI" id="CHEBI:57292"/>
        <dbReference type="ChEBI" id="CHEBI:83100"/>
        <dbReference type="ChEBI" id="CHEBI:83120"/>
        <dbReference type="EC" id="2.3.1.61"/>
    </reaction>
</comment>
<protein>
    <recommendedName>
        <fullName evidence="10">Dihydrolipoamide acetyltransferase component of pyruvate dehydrogenase complex</fullName>
        <ecNumber evidence="10">2.3.1.-</ecNumber>
    </recommendedName>
</protein>
<dbReference type="SUPFAM" id="SSF52777">
    <property type="entry name" value="CoA-dependent acyltransferases"/>
    <property type="match status" value="1"/>
</dbReference>
<dbReference type="Gene3D" id="3.30.559.10">
    <property type="entry name" value="Chloramphenicol acetyltransferase-like domain"/>
    <property type="match status" value="1"/>
</dbReference>
<keyword evidence="7 10" id="KW-0450">Lipoyl</keyword>
<feature type="region of interest" description="Disordered" evidence="11">
    <location>
        <begin position="110"/>
        <end position="179"/>
    </location>
</feature>
<dbReference type="InterPro" id="IPR004167">
    <property type="entry name" value="PSBD"/>
</dbReference>
<evidence type="ECO:0000256" key="6">
    <source>
        <dbReference type="ARBA" id="ARBA00022679"/>
    </source>
</evidence>
<dbReference type="SUPFAM" id="SSF51230">
    <property type="entry name" value="Single hybrid motif"/>
    <property type="match status" value="1"/>
</dbReference>
<dbReference type="AlphaFoldDB" id="C4WQI1"/>
<dbReference type="InterPro" id="IPR036625">
    <property type="entry name" value="E3-bd_dom_sf"/>
</dbReference>
<dbReference type="EC" id="2.3.1.-" evidence="10"/>